<dbReference type="RefSeq" id="WP_064008302.1">
    <property type="nucleotide sequence ID" value="NZ_LUUG01000063.1"/>
</dbReference>
<feature type="coiled-coil region" evidence="4">
    <location>
        <begin position="242"/>
        <end position="297"/>
    </location>
</feature>
<dbReference type="GO" id="GO:0006935">
    <property type="term" value="P:chemotaxis"/>
    <property type="evidence" value="ECO:0007669"/>
    <property type="project" value="UniProtKB-ARBA"/>
</dbReference>
<dbReference type="SMART" id="SM00283">
    <property type="entry name" value="MA"/>
    <property type="match status" value="1"/>
</dbReference>
<evidence type="ECO:0000256" key="1">
    <source>
        <dbReference type="ARBA" id="ARBA00004370"/>
    </source>
</evidence>
<keyword evidence="5" id="KW-1133">Transmembrane helix</keyword>
<dbReference type="Pfam" id="PF00015">
    <property type="entry name" value="MCPsignal"/>
    <property type="match status" value="1"/>
</dbReference>
<evidence type="ECO:0000256" key="3">
    <source>
        <dbReference type="PROSITE-ProRule" id="PRU00284"/>
    </source>
</evidence>
<dbReference type="PANTHER" id="PTHR32089:SF74">
    <property type="entry name" value="METHYL-ACCEPTING CHEMOTAXIS PROTEIN AER"/>
    <property type="match status" value="1"/>
</dbReference>
<dbReference type="OrthoDB" id="7024925at2"/>
<evidence type="ECO:0000256" key="5">
    <source>
        <dbReference type="SAM" id="Phobius"/>
    </source>
</evidence>
<keyword evidence="5" id="KW-0812">Transmembrane</keyword>
<comment type="caution">
    <text evidence="7">The sequence shown here is derived from an EMBL/GenBank/DDBJ whole genome shotgun (WGS) entry which is preliminary data.</text>
</comment>
<sequence length="656" mass="72256">MKISQISKLVTLALLIVIISFGITVSWSLNHLNKAFATVAFFGQQKDKIYLEISQPIFTYLQNGDATLLTDLTNNLNRLNNDINANTALSETIKTALTQLIVDIQQTALPELSAAGKLADPQILLVNNEQQLSAHLRTLQNYVEKASSAGLSEQRSYLMAISQGQLALQNLSRTRQSFFSERKQASTDNVLNYLKLLSDAATTIEHLPLLGVMKTQASEDQEFTLGNQTTTAKAEDMALEPIAEMRYLLSRYEKDLANARNVVKQKQLTQGNINQQMQAFQEKLLGLEDNINREYQDYEHLLYAVMIACTVLILVTSGITLLVKHHLATIISRFSIYVDKLANGDLSSKFTLESRIAEIVQLRTSLEKLHAYFTSLIDNINRESHALKEYGRNIEAVAQNLNSIIADQQQATEVAARQMADLSKSFNGVAYHAAESQNCTTEAKNLIELGVRHIVHTNQQVTELEQVINKTADALLLLQRDASAIEGVLGMIQSFAEQTNLLALNAAIEAARAGEHGRGFAVVADEVRSLAGNTAKSASQIQALVEKLSSATKTTVSMMNNQQAAATRTTQAVKQVNDAIKGINLSIDHIYDKSSQISEATIQQSKATERIADNFEQTAELAKKTTEAAKTNMLSASSLTGVSQNLERLVVQFKLE</sequence>
<proteinExistence type="predicted"/>
<reference evidence="7 8" key="1">
    <citation type="submission" date="2016-03" db="EMBL/GenBank/DDBJ databases">
        <authorList>
            <person name="Ploux O."/>
        </authorList>
    </citation>
    <scope>NUCLEOTIDE SEQUENCE [LARGE SCALE GENOMIC DNA]</scope>
    <source>
        <strain evidence="7 8">R-45363</strain>
    </source>
</reference>
<dbReference type="SUPFAM" id="SSF58104">
    <property type="entry name" value="Methyl-accepting chemotaxis protein (MCP) signaling domain"/>
    <property type="match status" value="1"/>
</dbReference>
<dbReference type="Gene3D" id="1.10.287.950">
    <property type="entry name" value="Methyl-accepting chemotaxis protein"/>
    <property type="match status" value="1"/>
</dbReference>
<feature type="transmembrane region" description="Helical" evidence="5">
    <location>
        <begin position="301"/>
        <end position="323"/>
    </location>
</feature>
<dbReference type="Proteomes" id="UP000078090">
    <property type="component" value="Unassembled WGS sequence"/>
</dbReference>
<dbReference type="PROSITE" id="PS50111">
    <property type="entry name" value="CHEMOTAXIS_TRANSDUC_2"/>
    <property type="match status" value="1"/>
</dbReference>
<keyword evidence="5" id="KW-0472">Membrane</keyword>
<keyword evidence="4" id="KW-0175">Coiled coil</keyword>
<gene>
    <name evidence="7" type="ORF">A1332_12590</name>
</gene>
<protein>
    <submittedName>
        <fullName evidence="7">Chemotaxis protein</fullName>
    </submittedName>
</protein>
<dbReference type="GO" id="GO:0016020">
    <property type="term" value="C:membrane"/>
    <property type="evidence" value="ECO:0007669"/>
    <property type="project" value="UniProtKB-SubCell"/>
</dbReference>
<dbReference type="AlphaFoldDB" id="A0A177MIE8"/>
<keyword evidence="2 3" id="KW-0807">Transducer</keyword>
<dbReference type="PANTHER" id="PTHR32089">
    <property type="entry name" value="METHYL-ACCEPTING CHEMOTAXIS PROTEIN MCPB"/>
    <property type="match status" value="1"/>
</dbReference>
<name>A0A177MIE8_METMH</name>
<evidence type="ECO:0000313" key="7">
    <source>
        <dbReference type="EMBL" id="OAI05578.1"/>
    </source>
</evidence>
<evidence type="ECO:0000256" key="4">
    <source>
        <dbReference type="SAM" id="Coils"/>
    </source>
</evidence>
<organism evidence="7 8">
    <name type="scientific">Methylomonas methanica</name>
    <dbReference type="NCBI Taxonomy" id="421"/>
    <lineage>
        <taxon>Bacteria</taxon>
        <taxon>Pseudomonadati</taxon>
        <taxon>Pseudomonadota</taxon>
        <taxon>Gammaproteobacteria</taxon>
        <taxon>Methylococcales</taxon>
        <taxon>Methylococcaceae</taxon>
        <taxon>Methylomonas</taxon>
    </lineage>
</organism>
<evidence type="ECO:0000313" key="8">
    <source>
        <dbReference type="Proteomes" id="UP000078090"/>
    </source>
</evidence>
<evidence type="ECO:0000259" key="6">
    <source>
        <dbReference type="PROSITE" id="PS50111"/>
    </source>
</evidence>
<evidence type="ECO:0000256" key="2">
    <source>
        <dbReference type="ARBA" id="ARBA00023224"/>
    </source>
</evidence>
<feature type="domain" description="Methyl-accepting transducer" evidence="6">
    <location>
        <begin position="383"/>
        <end position="619"/>
    </location>
</feature>
<comment type="subcellular location">
    <subcellularLocation>
        <location evidence="1">Membrane</location>
    </subcellularLocation>
</comment>
<accession>A0A177MIE8</accession>
<dbReference type="GO" id="GO:0007165">
    <property type="term" value="P:signal transduction"/>
    <property type="evidence" value="ECO:0007669"/>
    <property type="project" value="UniProtKB-KW"/>
</dbReference>
<dbReference type="InterPro" id="IPR004089">
    <property type="entry name" value="MCPsignal_dom"/>
</dbReference>
<dbReference type="EMBL" id="LUUG01000063">
    <property type="protein sequence ID" value="OAI05578.1"/>
    <property type="molecule type" value="Genomic_DNA"/>
</dbReference>